<evidence type="ECO:0000313" key="2">
    <source>
        <dbReference type="Proteomes" id="UP000013996"/>
    </source>
</evidence>
<accession>A0A5E8HEZ8</accession>
<dbReference type="AlphaFoldDB" id="A0A5E8HEZ8"/>
<dbReference type="Proteomes" id="UP000013996">
    <property type="component" value="Unassembled WGS sequence"/>
</dbReference>
<comment type="caution">
    <text evidence="1">The sequence shown here is derived from an EMBL/GenBank/DDBJ whole genome shotgun (WGS) entry which is preliminary data.</text>
</comment>
<dbReference type="PROSITE" id="PS51257">
    <property type="entry name" value="PROKAR_LIPOPROTEIN"/>
    <property type="match status" value="1"/>
</dbReference>
<dbReference type="EMBL" id="AOGX02000015">
    <property type="protein sequence ID" value="EOQ89248.1"/>
    <property type="molecule type" value="Genomic_DNA"/>
</dbReference>
<dbReference type="OrthoDB" id="343645at2"/>
<keyword evidence="1" id="KW-0449">Lipoprotein</keyword>
<organism evidence="1 2">
    <name type="scientific">Leptospira yanagawae serovar Saopaulo str. Sao Paulo = ATCC 700523</name>
    <dbReference type="NCBI Taxonomy" id="1249483"/>
    <lineage>
        <taxon>Bacteria</taxon>
        <taxon>Pseudomonadati</taxon>
        <taxon>Spirochaetota</taxon>
        <taxon>Spirochaetia</taxon>
        <taxon>Leptospirales</taxon>
        <taxon>Leptospiraceae</taxon>
        <taxon>Leptospira</taxon>
    </lineage>
</organism>
<dbReference type="RefSeq" id="WP_015676828.1">
    <property type="nucleotide sequence ID" value="NZ_AOGX02000015.1"/>
</dbReference>
<proteinExistence type="predicted"/>
<reference evidence="1 2" key="1">
    <citation type="submission" date="2013-04" db="EMBL/GenBank/DDBJ databases">
        <authorList>
            <person name="Harkins D.M."/>
            <person name="Durkin A.S."/>
            <person name="Brinkac L.M."/>
            <person name="Haft D.H."/>
            <person name="Selengut J.D."/>
            <person name="Sanka R."/>
            <person name="DePew J."/>
            <person name="Purushe J."/>
            <person name="Hartskeerl R.A."/>
            <person name="Ahmed A."/>
            <person name="van der Linden H."/>
            <person name="Goris M.G.A."/>
            <person name="Vinetz J.M."/>
            <person name="Sutton G.G."/>
            <person name="Nierman W.C."/>
            <person name="Fouts D.E."/>
        </authorList>
    </citation>
    <scope>NUCLEOTIDE SEQUENCE [LARGE SCALE GENOMIC DNA]</scope>
    <source>
        <strain evidence="1 2">Sao Paulo</strain>
    </source>
</reference>
<protein>
    <submittedName>
        <fullName evidence="1">Putative lipoprotein</fullName>
    </submittedName>
</protein>
<gene>
    <name evidence="1" type="ORF">LEP1GSC202_1712</name>
</gene>
<evidence type="ECO:0000313" key="1">
    <source>
        <dbReference type="EMBL" id="EOQ89248.1"/>
    </source>
</evidence>
<sequence length="167" mass="19375">MNFRNIVTSVVLLTFFSCAELPPLQKKDSKIELINQTLELVEPGTSFDAYNKGYNHVGSRAIIRKGLIEYGLFKSVVNFKGDLQLRVVNSEKDEIQEINFSNIRHKLKLTFIILKDKKEIYKKDFIADEVATGSEKFMGIERIRYATEKATYRCLEQFLEDISRQKL</sequence>
<name>A0A5E8HEZ8_9LEPT</name>